<dbReference type="OrthoDB" id="73141at2759"/>
<keyword evidence="2" id="KW-1185">Reference proteome</keyword>
<dbReference type="AlphaFoldDB" id="A0A1V9YD22"/>
<organism evidence="1 2">
    <name type="scientific">Achlya hypogyna</name>
    <name type="common">Oomycete</name>
    <name type="synonym">Protoachlya hypogyna</name>
    <dbReference type="NCBI Taxonomy" id="1202772"/>
    <lineage>
        <taxon>Eukaryota</taxon>
        <taxon>Sar</taxon>
        <taxon>Stramenopiles</taxon>
        <taxon>Oomycota</taxon>
        <taxon>Saprolegniomycetes</taxon>
        <taxon>Saprolegniales</taxon>
        <taxon>Achlyaceae</taxon>
        <taxon>Achlya</taxon>
    </lineage>
</organism>
<sequence length="197" mass="22153">MDPSIVAARRCPFRARPPPPRADTATTAHLLYQIGGPGRVLEFCIQFYHFALADATLQVFMFATDGAKAHGERLATWIVAQMQGDSGGCTHAWAAAHHRARHCEKRAPSVRGACFSVRDARAWMRLHFWAARECGLHRNAAFWAWYEQFIHEHIALHNSYAPGYTHADALWSTVPENLAAYRANGRLMTDLCPSMYC</sequence>
<dbReference type="GO" id="GO:0020037">
    <property type="term" value="F:heme binding"/>
    <property type="evidence" value="ECO:0007669"/>
    <property type="project" value="InterPro"/>
</dbReference>
<evidence type="ECO:0000313" key="1">
    <source>
        <dbReference type="EMBL" id="OQR83608.1"/>
    </source>
</evidence>
<proteinExistence type="predicted"/>
<dbReference type="Proteomes" id="UP000243579">
    <property type="component" value="Unassembled WGS sequence"/>
</dbReference>
<protein>
    <submittedName>
        <fullName evidence="1">Uncharacterized protein</fullName>
    </submittedName>
</protein>
<reference evidence="1 2" key="1">
    <citation type="journal article" date="2014" name="Genome Biol. Evol.">
        <title>The secreted proteins of Achlya hypogyna and Thraustotheca clavata identify the ancestral oomycete secretome and reveal gene acquisitions by horizontal gene transfer.</title>
        <authorList>
            <person name="Misner I."/>
            <person name="Blouin N."/>
            <person name="Leonard G."/>
            <person name="Richards T.A."/>
            <person name="Lane C.E."/>
        </authorList>
    </citation>
    <scope>NUCLEOTIDE SEQUENCE [LARGE SCALE GENOMIC DNA]</scope>
    <source>
        <strain evidence="1 2">ATCC 48635</strain>
    </source>
</reference>
<dbReference type="Gene3D" id="1.10.490.10">
    <property type="entry name" value="Globins"/>
    <property type="match status" value="1"/>
</dbReference>
<name>A0A1V9YD22_ACHHY</name>
<dbReference type="InterPro" id="IPR012292">
    <property type="entry name" value="Globin/Proto"/>
</dbReference>
<dbReference type="GO" id="GO:0019825">
    <property type="term" value="F:oxygen binding"/>
    <property type="evidence" value="ECO:0007669"/>
    <property type="project" value="InterPro"/>
</dbReference>
<comment type="caution">
    <text evidence="1">The sequence shown here is derived from an EMBL/GenBank/DDBJ whole genome shotgun (WGS) entry which is preliminary data.</text>
</comment>
<gene>
    <name evidence="1" type="ORF">ACHHYP_14502</name>
</gene>
<accession>A0A1V9YD22</accession>
<dbReference type="EMBL" id="JNBR01002133">
    <property type="protein sequence ID" value="OQR83608.1"/>
    <property type="molecule type" value="Genomic_DNA"/>
</dbReference>
<evidence type="ECO:0000313" key="2">
    <source>
        <dbReference type="Proteomes" id="UP000243579"/>
    </source>
</evidence>